<comment type="caution">
    <text evidence="6">The sequence shown here is derived from an EMBL/GenBank/DDBJ whole genome shotgun (WGS) entry which is preliminary data.</text>
</comment>
<dbReference type="NCBIfam" id="TIGR03649">
    <property type="entry name" value="ergot_EASG"/>
    <property type="match status" value="1"/>
</dbReference>
<reference evidence="6 7" key="1">
    <citation type="submission" date="2013-03" db="EMBL/GenBank/DDBJ databases">
        <title>The Genome Sequence of Exophiala aquamarina CBS 119918.</title>
        <authorList>
            <consortium name="The Broad Institute Genomics Platform"/>
            <person name="Cuomo C."/>
            <person name="de Hoog S."/>
            <person name="Gorbushina A."/>
            <person name="Walker B."/>
            <person name="Young S.K."/>
            <person name="Zeng Q."/>
            <person name="Gargeya S."/>
            <person name="Fitzgerald M."/>
            <person name="Haas B."/>
            <person name="Abouelleil A."/>
            <person name="Allen A.W."/>
            <person name="Alvarado L."/>
            <person name="Arachchi H.M."/>
            <person name="Berlin A.M."/>
            <person name="Chapman S.B."/>
            <person name="Gainer-Dewar J."/>
            <person name="Goldberg J."/>
            <person name="Griggs A."/>
            <person name="Gujja S."/>
            <person name="Hansen M."/>
            <person name="Howarth C."/>
            <person name="Imamovic A."/>
            <person name="Ireland A."/>
            <person name="Larimer J."/>
            <person name="McCowan C."/>
            <person name="Murphy C."/>
            <person name="Pearson M."/>
            <person name="Poon T.W."/>
            <person name="Priest M."/>
            <person name="Roberts A."/>
            <person name="Saif S."/>
            <person name="Shea T."/>
            <person name="Sisk P."/>
            <person name="Sykes S."/>
            <person name="Wortman J."/>
            <person name="Nusbaum C."/>
            <person name="Birren B."/>
        </authorList>
    </citation>
    <scope>NUCLEOTIDE SEQUENCE [LARGE SCALE GENOMIC DNA]</scope>
    <source>
        <strain evidence="6 7">CBS 119918</strain>
    </source>
</reference>
<dbReference type="Gene3D" id="3.90.25.10">
    <property type="entry name" value="UDP-galactose 4-epimerase, domain 1"/>
    <property type="match status" value="1"/>
</dbReference>
<evidence type="ECO:0000313" key="7">
    <source>
        <dbReference type="Proteomes" id="UP000027920"/>
    </source>
</evidence>
<dbReference type="PANTHER" id="PTHR43162">
    <property type="match status" value="1"/>
</dbReference>
<protein>
    <recommendedName>
        <fullName evidence="5">NmrA-like domain-containing protein</fullName>
    </recommendedName>
</protein>
<dbReference type="Gene3D" id="3.40.50.720">
    <property type="entry name" value="NAD(P)-binding Rossmann-like Domain"/>
    <property type="match status" value="1"/>
</dbReference>
<dbReference type="UniPathway" id="UPA00327"/>
<dbReference type="Pfam" id="PF05368">
    <property type="entry name" value="NmrA"/>
    <property type="match status" value="1"/>
</dbReference>
<evidence type="ECO:0000256" key="1">
    <source>
        <dbReference type="ARBA" id="ARBA00005107"/>
    </source>
</evidence>
<evidence type="ECO:0000256" key="4">
    <source>
        <dbReference type="ARBA" id="ARBA00023002"/>
    </source>
</evidence>
<gene>
    <name evidence="6" type="ORF">A1O9_06890</name>
</gene>
<evidence type="ECO:0000256" key="3">
    <source>
        <dbReference type="ARBA" id="ARBA00022589"/>
    </source>
</evidence>
<evidence type="ECO:0000259" key="5">
    <source>
        <dbReference type="Pfam" id="PF05368"/>
    </source>
</evidence>
<keyword evidence="4" id="KW-0560">Oxidoreductase</keyword>
<dbReference type="VEuPathDB" id="FungiDB:A1O9_06890"/>
<proteinExistence type="inferred from homology"/>
<feature type="domain" description="NmrA-like" evidence="5">
    <location>
        <begin position="2"/>
        <end position="249"/>
    </location>
</feature>
<keyword evidence="3" id="KW-0017">Alkaloid metabolism</keyword>
<dbReference type="PANTHER" id="PTHR43162:SF1">
    <property type="entry name" value="PRESTALK A DIFFERENTIATION PROTEIN A"/>
    <property type="match status" value="1"/>
</dbReference>
<dbReference type="InterPro" id="IPR019901">
    <property type="entry name" value="Ergot_alkaloid_biosynthesis"/>
</dbReference>
<dbReference type="InterPro" id="IPR008030">
    <property type="entry name" value="NmrA-like"/>
</dbReference>
<dbReference type="OrthoDB" id="9997102at2759"/>
<dbReference type="SUPFAM" id="SSF51735">
    <property type="entry name" value="NAD(P)-binding Rossmann-fold domains"/>
    <property type="match status" value="1"/>
</dbReference>
<dbReference type="EMBL" id="AMGV01000005">
    <property type="protein sequence ID" value="KEF56701.1"/>
    <property type="molecule type" value="Genomic_DNA"/>
</dbReference>
<comment type="similarity">
    <text evidence="2">Belongs to the fgaFS/easG family.</text>
</comment>
<evidence type="ECO:0000313" key="6">
    <source>
        <dbReference type="EMBL" id="KEF56701.1"/>
    </source>
</evidence>
<sequence>MTILLTGGNGRTGSSIARRLHNAKIPFLVLSRSGSAPTPYKGCRFDWHDKATYGIPFSQSSDVKAVYLVLGLAVTDLNAQPVRDFIDFARMKGVARFVALSMSNAELGERVTGAVHQYLTELPVDYVVLRPTWFMENFTHPKFSSIKRIGEMASATEDGKVSWISTDDVGAVAFKALTDERLNYIDPILVGPELLSYDDVAQIIGDITGKTIRHVRVALDVFRARMEALAPSSVVEGLVEMEIEFANNLEARSDNGEVERLSGQKPIRFREWAEKNKASWI</sequence>
<dbReference type="InterPro" id="IPR051604">
    <property type="entry name" value="Ergot_Alk_Oxidoreductase"/>
</dbReference>
<dbReference type="InterPro" id="IPR036291">
    <property type="entry name" value="NAD(P)-bd_dom_sf"/>
</dbReference>
<dbReference type="GO" id="GO:0016491">
    <property type="term" value="F:oxidoreductase activity"/>
    <property type="evidence" value="ECO:0007669"/>
    <property type="project" value="UniProtKB-KW"/>
</dbReference>
<dbReference type="AlphaFoldDB" id="A0A072PA16"/>
<dbReference type="GO" id="GO:0035835">
    <property type="term" value="P:indole alkaloid biosynthetic process"/>
    <property type="evidence" value="ECO:0007669"/>
    <property type="project" value="UniProtKB-UniPathway"/>
</dbReference>
<keyword evidence="7" id="KW-1185">Reference proteome</keyword>
<dbReference type="HOGENOM" id="CLU_007383_10_6_1"/>
<comment type="pathway">
    <text evidence="1">Alkaloid biosynthesis; ergot alkaloid biosynthesis.</text>
</comment>
<dbReference type="STRING" id="1182545.A0A072PA16"/>
<organism evidence="6 7">
    <name type="scientific">Exophiala aquamarina CBS 119918</name>
    <dbReference type="NCBI Taxonomy" id="1182545"/>
    <lineage>
        <taxon>Eukaryota</taxon>
        <taxon>Fungi</taxon>
        <taxon>Dikarya</taxon>
        <taxon>Ascomycota</taxon>
        <taxon>Pezizomycotina</taxon>
        <taxon>Eurotiomycetes</taxon>
        <taxon>Chaetothyriomycetidae</taxon>
        <taxon>Chaetothyriales</taxon>
        <taxon>Herpotrichiellaceae</taxon>
        <taxon>Exophiala</taxon>
    </lineage>
</organism>
<evidence type="ECO:0000256" key="2">
    <source>
        <dbReference type="ARBA" id="ARBA00005372"/>
    </source>
</evidence>
<accession>A0A072PA16</accession>
<name>A0A072PA16_9EURO</name>
<dbReference type="Proteomes" id="UP000027920">
    <property type="component" value="Unassembled WGS sequence"/>
</dbReference>
<dbReference type="RefSeq" id="XP_013259291.1">
    <property type="nucleotide sequence ID" value="XM_013403837.1"/>
</dbReference>
<dbReference type="GeneID" id="25281805"/>